<evidence type="ECO:0000256" key="12">
    <source>
        <dbReference type="ARBA" id="ARBA00023304"/>
    </source>
</evidence>
<dbReference type="AlphaFoldDB" id="A0A2J6WMG8"/>
<dbReference type="EC" id="2.2.1.6" evidence="4 14"/>
<keyword evidence="9" id="KW-0274">FAD</keyword>
<evidence type="ECO:0000256" key="10">
    <source>
        <dbReference type="ARBA" id="ARBA00022842"/>
    </source>
</evidence>
<dbReference type="GO" id="GO:0030976">
    <property type="term" value="F:thiamine pyrophosphate binding"/>
    <property type="evidence" value="ECO:0007669"/>
    <property type="project" value="UniProtKB-UniRule"/>
</dbReference>
<keyword evidence="12 14" id="KW-0100">Branched-chain amino acid biosynthesis</keyword>
<keyword evidence="6" id="KW-0285">Flavoprotein</keyword>
<keyword evidence="7 14" id="KW-0808">Transferase</keyword>
<organism evidence="18 19">
    <name type="scientific">Calditerrivibrio nitroreducens</name>
    <dbReference type="NCBI Taxonomy" id="477976"/>
    <lineage>
        <taxon>Bacteria</taxon>
        <taxon>Pseudomonadati</taxon>
        <taxon>Deferribacterota</taxon>
        <taxon>Deferribacteres</taxon>
        <taxon>Deferribacterales</taxon>
        <taxon>Calditerrivibrionaceae</taxon>
    </lineage>
</organism>
<dbReference type="CDD" id="cd02015">
    <property type="entry name" value="TPP_AHAS"/>
    <property type="match status" value="1"/>
</dbReference>
<feature type="domain" description="Thiamine pyrophosphate enzyme central" evidence="15">
    <location>
        <begin position="192"/>
        <end position="327"/>
    </location>
</feature>
<evidence type="ECO:0000256" key="8">
    <source>
        <dbReference type="ARBA" id="ARBA00022723"/>
    </source>
</evidence>
<dbReference type="InterPro" id="IPR012001">
    <property type="entry name" value="Thiamin_PyroP_enz_TPP-bd_dom"/>
</dbReference>
<keyword evidence="8 14" id="KW-0479">Metal-binding</keyword>
<dbReference type="GO" id="GO:0003984">
    <property type="term" value="F:acetolactate synthase activity"/>
    <property type="evidence" value="ECO:0007669"/>
    <property type="project" value="UniProtKB-EC"/>
</dbReference>
<dbReference type="NCBIfam" id="TIGR00118">
    <property type="entry name" value="acolac_lg"/>
    <property type="match status" value="1"/>
</dbReference>
<evidence type="ECO:0000313" key="18">
    <source>
        <dbReference type="EMBL" id="PMP71584.1"/>
    </source>
</evidence>
<dbReference type="CDD" id="cd07035">
    <property type="entry name" value="TPP_PYR_POX_like"/>
    <property type="match status" value="1"/>
</dbReference>
<dbReference type="GO" id="GO:0009097">
    <property type="term" value="P:isoleucine biosynthetic process"/>
    <property type="evidence" value="ECO:0007669"/>
    <property type="project" value="UniProtKB-UniPathway"/>
</dbReference>
<comment type="catalytic activity">
    <reaction evidence="13 14">
        <text>2 pyruvate + H(+) = (2S)-2-acetolactate + CO2</text>
        <dbReference type="Rhea" id="RHEA:25249"/>
        <dbReference type="ChEBI" id="CHEBI:15361"/>
        <dbReference type="ChEBI" id="CHEBI:15378"/>
        <dbReference type="ChEBI" id="CHEBI:16526"/>
        <dbReference type="ChEBI" id="CHEBI:58476"/>
        <dbReference type="EC" id="2.2.1.6"/>
    </reaction>
</comment>
<protein>
    <recommendedName>
        <fullName evidence="4 14">Acetolactate synthase</fullName>
        <ecNumber evidence="4 14">2.2.1.6</ecNumber>
    </recommendedName>
</protein>
<dbReference type="Gene3D" id="3.40.50.1220">
    <property type="entry name" value="TPP-binding domain"/>
    <property type="match status" value="1"/>
</dbReference>
<comment type="caution">
    <text evidence="18">The sequence shown here is derived from an EMBL/GenBank/DDBJ whole genome shotgun (WGS) entry which is preliminary data.</text>
</comment>
<gene>
    <name evidence="18" type="primary">ilvB</name>
    <name evidence="18" type="ORF">C0187_03545</name>
</gene>
<dbReference type="Pfam" id="PF02775">
    <property type="entry name" value="TPP_enzyme_C"/>
    <property type="match status" value="1"/>
</dbReference>
<evidence type="ECO:0000256" key="5">
    <source>
        <dbReference type="ARBA" id="ARBA00022605"/>
    </source>
</evidence>
<dbReference type="UniPathway" id="UPA00047">
    <property type="reaction ID" value="UER00055"/>
</dbReference>
<evidence type="ECO:0000256" key="7">
    <source>
        <dbReference type="ARBA" id="ARBA00022679"/>
    </source>
</evidence>
<comment type="pathway">
    <text evidence="1 14">Amino-acid biosynthesis; L-isoleucine biosynthesis; L-isoleucine from 2-oxobutanoate: step 1/4.</text>
</comment>
<keyword evidence="5 14" id="KW-0028">Amino-acid biosynthesis</keyword>
<comment type="pathway">
    <text evidence="2 14">Amino-acid biosynthesis; L-valine biosynthesis; L-valine from pyruvate: step 1/4.</text>
</comment>
<evidence type="ECO:0000259" key="16">
    <source>
        <dbReference type="Pfam" id="PF02775"/>
    </source>
</evidence>
<name>A0A2J6WMG8_9BACT</name>
<dbReference type="Pfam" id="PF00205">
    <property type="entry name" value="TPP_enzyme_M"/>
    <property type="match status" value="1"/>
</dbReference>
<evidence type="ECO:0000256" key="6">
    <source>
        <dbReference type="ARBA" id="ARBA00022630"/>
    </source>
</evidence>
<dbReference type="InterPro" id="IPR045229">
    <property type="entry name" value="TPP_enz"/>
</dbReference>
<dbReference type="FunFam" id="3.40.50.970:FF:000007">
    <property type="entry name" value="Acetolactate synthase"/>
    <property type="match status" value="1"/>
</dbReference>
<dbReference type="UniPathway" id="UPA00049">
    <property type="reaction ID" value="UER00059"/>
</dbReference>
<comment type="cofactor">
    <cofactor evidence="14">
        <name>thiamine diphosphate</name>
        <dbReference type="ChEBI" id="CHEBI:58937"/>
    </cofactor>
    <text evidence="14">Binds 1 thiamine pyrophosphate per subunit.</text>
</comment>
<evidence type="ECO:0000256" key="3">
    <source>
        <dbReference type="ARBA" id="ARBA00007812"/>
    </source>
</evidence>
<evidence type="ECO:0000256" key="13">
    <source>
        <dbReference type="ARBA" id="ARBA00048670"/>
    </source>
</evidence>
<dbReference type="PROSITE" id="PS00187">
    <property type="entry name" value="TPP_ENZYMES"/>
    <property type="match status" value="1"/>
</dbReference>
<sequence>MSKTGAEILVECLKKHNVDLIFGYPGGVLLHIYDRLFDSDILHVLPRHEQGGIHAADGYARSTGKVGVCFGTSGPGATNLVTGIATAYLDSVPLVVFTGQVSTNLIGGDAFQEADIVGITRPIVKHSYLVKDVEDLAPTIAEAFHLAKTGRPGPVLVDLPKDVIAAKSKNLCSTDIKLVGYNPTYEGHPMQIKKMLKMLENAKAPVVLIGGGVKWSNAHEELKKFVETLNLPVVSSLMGIGAFPNPHKNWVGWAGMHGNYASNKTLTEADFILAIGTRFSDRTTGRLDAYAPKAKKAQIDIDPTSIDKNVKVDIPIVGDCKTVLNQILNYIKDFNWDKCKNDREDWLKKIEYWNNERPFSYKFSDKIIKPQFVVEKIYEVTNGDAIITTEVGQNQMWAAQFYKFKDPRQFITSGGLGTMGYGFPAAIGAKLGNPNKEVFDIAGDGSFLMNMQELCTAVQYRVGVKVAILNNKFLGMIRQWQHLFYNKRYSYSCLECQPDFVKLADAYGCVGFQVVNPSDVEPVLRESLKIKDKPVLFDFLVDREENVYPMVPAGAALNEMIYGEK</sequence>
<dbReference type="PANTHER" id="PTHR18968">
    <property type="entry name" value="THIAMINE PYROPHOSPHATE ENZYMES"/>
    <property type="match status" value="1"/>
</dbReference>
<dbReference type="FunFam" id="3.40.50.1220:FF:000008">
    <property type="entry name" value="Acetolactate synthase"/>
    <property type="match status" value="1"/>
</dbReference>
<dbReference type="InterPro" id="IPR039368">
    <property type="entry name" value="AHAS_TPP"/>
</dbReference>
<dbReference type="SUPFAM" id="SSF52467">
    <property type="entry name" value="DHS-like NAD/FAD-binding domain"/>
    <property type="match status" value="1"/>
</dbReference>
<reference evidence="18 19" key="1">
    <citation type="submission" date="2018-01" db="EMBL/GenBank/DDBJ databases">
        <title>Metagenomic assembled genomes from two thermal pools in the Uzon Caldera, Kamchatka, Russia.</title>
        <authorList>
            <person name="Wilkins L."/>
            <person name="Ettinger C."/>
        </authorList>
    </citation>
    <scope>NUCLEOTIDE SEQUENCE [LARGE SCALE GENOMIC DNA]</scope>
    <source>
        <strain evidence="18">ZAV-05</strain>
    </source>
</reference>
<dbReference type="GO" id="GO:0005948">
    <property type="term" value="C:acetolactate synthase complex"/>
    <property type="evidence" value="ECO:0007669"/>
    <property type="project" value="UniProtKB-ARBA"/>
</dbReference>
<dbReference type="InterPro" id="IPR011766">
    <property type="entry name" value="TPP_enzyme_TPP-bd"/>
</dbReference>
<evidence type="ECO:0000313" key="19">
    <source>
        <dbReference type="Proteomes" id="UP000242881"/>
    </source>
</evidence>
<proteinExistence type="inferred from homology"/>
<comment type="cofactor">
    <cofactor evidence="14">
        <name>Mg(2+)</name>
        <dbReference type="ChEBI" id="CHEBI:18420"/>
    </cofactor>
    <text evidence="14">Binds 1 Mg(2+) ion per subunit.</text>
</comment>
<evidence type="ECO:0000256" key="14">
    <source>
        <dbReference type="RuleBase" id="RU003591"/>
    </source>
</evidence>
<dbReference type="InterPro" id="IPR000399">
    <property type="entry name" value="TPP-bd_CS"/>
</dbReference>
<evidence type="ECO:0000256" key="1">
    <source>
        <dbReference type="ARBA" id="ARBA00004974"/>
    </source>
</evidence>
<keyword evidence="10 14" id="KW-0460">Magnesium</keyword>
<evidence type="ECO:0000256" key="4">
    <source>
        <dbReference type="ARBA" id="ARBA00013145"/>
    </source>
</evidence>
<dbReference type="InterPro" id="IPR012846">
    <property type="entry name" value="Acetolactate_synth_lsu"/>
</dbReference>
<feature type="domain" description="Thiamine pyrophosphate enzyme TPP-binding" evidence="16">
    <location>
        <begin position="391"/>
        <end position="538"/>
    </location>
</feature>
<dbReference type="GO" id="GO:0009099">
    <property type="term" value="P:L-valine biosynthetic process"/>
    <property type="evidence" value="ECO:0007669"/>
    <property type="project" value="UniProtKB-UniPathway"/>
</dbReference>
<dbReference type="Pfam" id="PF02776">
    <property type="entry name" value="TPP_enzyme_N"/>
    <property type="match status" value="1"/>
</dbReference>
<dbReference type="SUPFAM" id="SSF52518">
    <property type="entry name" value="Thiamin diphosphate-binding fold (THDP-binding)"/>
    <property type="match status" value="2"/>
</dbReference>
<dbReference type="FunFam" id="3.40.50.970:FF:000016">
    <property type="entry name" value="Acetolactate synthase"/>
    <property type="match status" value="1"/>
</dbReference>
<keyword evidence="11 14" id="KW-0786">Thiamine pyrophosphate</keyword>
<dbReference type="PANTHER" id="PTHR18968:SF13">
    <property type="entry name" value="ACETOLACTATE SYNTHASE CATALYTIC SUBUNIT, MITOCHONDRIAL"/>
    <property type="match status" value="1"/>
</dbReference>
<evidence type="ECO:0000256" key="9">
    <source>
        <dbReference type="ARBA" id="ARBA00022827"/>
    </source>
</evidence>
<dbReference type="Proteomes" id="UP000242881">
    <property type="component" value="Unassembled WGS sequence"/>
</dbReference>
<accession>A0A2J6WMG8</accession>
<dbReference type="Gene3D" id="3.40.50.970">
    <property type="match status" value="2"/>
</dbReference>
<comment type="similarity">
    <text evidence="3 14">Belongs to the TPP enzyme family.</text>
</comment>
<evidence type="ECO:0000256" key="11">
    <source>
        <dbReference type="ARBA" id="ARBA00023052"/>
    </source>
</evidence>
<evidence type="ECO:0000259" key="17">
    <source>
        <dbReference type="Pfam" id="PF02776"/>
    </source>
</evidence>
<dbReference type="InterPro" id="IPR012000">
    <property type="entry name" value="Thiamin_PyroP_enz_cen_dom"/>
</dbReference>
<dbReference type="EMBL" id="PNIN01000038">
    <property type="protein sequence ID" value="PMP71584.1"/>
    <property type="molecule type" value="Genomic_DNA"/>
</dbReference>
<dbReference type="GO" id="GO:0000287">
    <property type="term" value="F:magnesium ion binding"/>
    <property type="evidence" value="ECO:0007669"/>
    <property type="project" value="UniProtKB-UniRule"/>
</dbReference>
<dbReference type="InterPro" id="IPR029035">
    <property type="entry name" value="DHS-like_NAD/FAD-binding_dom"/>
</dbReference>
<feature type="domain" description="Thiamine pyrophosphate enzyme N-terminal TPP-binding" evidence="17">
    <location>
        <begin position="4"/>
        <end position="117"/>
    </location>
</feature>
<dbReference type="GO" id="GO:0050660">
    <property type="term" value="F:flavin adenine dinucleotide binding"/>
    <property type="evidence" value="ECO:0007669"/>
    <property type="project" value="InterPro"/>
</dbReference>
<evidence type="ECO:0000256" key="2">
    <source>
        <dbReference type="ARBA" id="ARBA00005025"/>
    </source>
</evidence>
<evidence type="ECO:0000259" key="15">
    <source>
        <dbReference type="Pfam" id="PF00205"/>
    </source>
</evidence>
<dbReference type="InterPro" id="IPR029061">
    <property type="entry name" value="THDP-binding"/>
</dbReference>